<feature type="domain" description="C2 DOCK-type" evidence="3">
    <location>
        <begin position="516"/>
        <end position="681"/>
    </location>
</feature>
<dbReference type="Gene3D" id="1.25.40.410">
    <property type="match status" value="1"/>
</dbReference>
<evidence type="ECO:0000259" key="4">
    <source>
        <dbReference type="PROSITE" id="PS51651"/>
    </source>
</evidence>
<evidence type="ECO:0000259" key="3">
    <source>
        <dbReference type="PROSITE" id="PS51650"/>
    </source>
</evidence>
<comment type="similarity">
    <text evidence="2">Belongs to the DOCK family.</text>
</comment>
<comment type="caution">
    <text evidence="5">The sequence shown here is derived from an EMBL/GenBank/DDBJ whole genome shotgun (WGS) entry which is preliminary data.</text>
</comment>
<accession>A0A811K372</accession>
<dbReference type="InterPro" id="IPR043161">
    <property type="entry name" value="DOCK_C_lobe_A"/>
</dbReference>
<dbReference type="OrthoDB" id="47328at2759"/>
<dbReference type="Pfam" id="PF06920">
    <property type="entry name" value="DHR-2_Lobe_A"/>
    <property type="match status" value="1"/>
</dbReference>
<protein>
    <recommendedName>
        <fullName evidence="7">C2 DOCK-type domain-containing protein</fullName>
    </recommendedName>
</protein>
<gene>
    <name evidence="5" type="ORF">BOKJ2_LOCUS3096</name>
</gene>
<dbReference type="EMBL" id="CAJFCW020000002">
    <property type="protein sequence ID" value="CAG9090975.1"/>
    <property type="molecule type" value="Genomic_DNA"/>
</dbReference>
<dbReference type="Pfam" id="PF20422">
    <property type="entry name" value="DHR-2_Lobe_B"/>
    <property type="match status" value="1"/>
</dbReference>
<name>A0A811K372_9BILA</name>
<feature type="domain" description="DOCKER" evidence="4">
    <location>
        <begin position="1512"/>
        <end position="1964"/>
    </location>
</feature>
<dbReference type="EMBL" id="CAJFDH010000002">
    <property type="protein sequence ID" value="CAD5210255.1"/>
    <property type="molecule type" value="Genomic_DNA"/>
</dbReference>
<evidence type="ECO:0008006" key="7">
    <source>
        <dbReference type="Google" id="ProtNLM"/>
    </source>
</evidence>
<dbReference type="PROSITE" id="PS51651">
    <property type="entry name" value="DOCKER"/>
    <property type="match status" value="1"/>
</dbReference>
<dbReference type="InterPro" id="IPR026791">
    <property type="entry name" value="DOCK"/>
</dbReference>
<dbReference type="InterPro" id="IPR046769">
    <property type="entry name" value="DOCKER_Lobe_A"/>
</dbReference>
<proteinExistence type="inferred from homology"/>
<dbReference type="PANTHER" id="PTHR23317">
    <property type="entry name" value="DEDICATOR OF CYTOKINESIS DOCK"/>
    <property type="match status" value="1"/>
</dbReference>
<dbReference type="Proteomes" id="UP000614601">
    <property type="component" value="Unassembled WGS sequence"/>
</dbReference>
<dbReference type="FunFam" id="1.20.58.740:FF:000002">
    <property type="entry name" value="Dedicator of cytokinesis protein 7"/>
    <property type="match status" value="1"/>
</dbReference>
<dbReference type="InterPro" id="IPR027357">
    <property type="entry name" value="DOCKER_dom"/>
</dbReference>
<dbReference type="Gene3D" id="2.60.40.150">
    <property type="entry name" value="C2 domain"/>
    <property type="match status" value="1"/>
</dbReference>
<dbReference type="InterPro" id="IPR043162">
    <property type="entry name" value="DOCK_C_lobe_C"/>
</dbReference>
<dbReference type="InterPro" id="IPR027007">
    <property type="entry name" value="C2_DOCK-type_domain"/>
</dbReference>
<organism evidence="5 6">
    <name type="scientific">Bursaphelenchus okinawaensis</name>
    <dbReference type="NCBI Taxonomy" id="465554"/>
    <lineage>
        <taxon>Eukaryota</taxon>
        <taxon>Metazoa</taxon>
        <taxon>Ecdysozoa</taxon>
        <taxon>Nematoda</taxon>
        <taxon>Chromadorea</taxon>
        <taxon>Rhabditida</taxon>
        <taxon>Tylenchina</taxon>
        <taxon>Tylenchomorpha</taxon>
        <taxon>Aphelenchoidea</taxon>
        <taxon>Aphelenchoididae</taxon>
        <taxon>Bursaphelenchus</taxon>
    </lineage>
</organism>
<dbReference type="PROSITE" id="PS51650">
    <property type="entry name" value="C2_DOCK"/>
    <property type="match status" value="1"/>
</dbReference>
<dbReference type="Proteomes" id="UP000783686">
    <property type="component" value="Unassembled WGS sequence"/>
</dbReference>
<dbReference type="Gene3D" id="1.20.58.740">
    <property type="match status" value="1"/>
</dbReference>
<evidence type="ECO:0000256" key="2">
    <source>
        <dbReference type="PROSITE-ProRule" id="PRU00983"/>
    </source>
</evidence>
<dbReference type="PANTHER" id="PTHR23317:SF76">
    <property type="entry name" value="LD20667P"/>
    <property type="match status" value="1"/>
</dbReference>
<dbReference type="InterPro" id="IPR035892">
    <property type="entry name" value="C2_domain_sf"/>
</dbReference>
<evidence type="ECO:0000313" key="5">
    <source>
        <dbReference type="EMBL" id="CAD5210255.1"/>
    </source>
</evidence>
<evidence type="ECO:0000256" key="1">
    <source>
        <dbReference type="ARBA" id="ARBA00022658"/>
    </source>
</evidence>
<keyword evidence="1" id="KW-0344">Guanine-nucleotide releasing factor</keyword>
<dbReference type="Pfam" id="PF20421">
    <property type="entry name" value="DHR-2_Lobe_C"/>
    <property type="match status" value="1"/>
</dbReference>
<keyword evidence="6" id="KW-1185">Reference proteome</keyword>
<dbReference type="GO" id="GO:0007264">
    <property type="term" value="P:small GTPase-mediated signal transduction"/>
    <property type="evidence" value="ECO:0007669"/>
    <property type="project" value="InterPro"/>
</dbReference>
<dbReference type="Pfam" id="PF14429">
    <property type="entry name" value="DOCK-C2"/>
    <property type="match status" value="1"/>
</dbReference>
<evidence type="ECO:0000313" key="6">
    <source>
        <dbReference type="Proteomes" id="UP000614601"/>
    </source>
</evidence>
<sequence length="2006" mass="228677">MTSQMNQADDLVLMDVEEVLSSRPVRRLEIKDGSGKIHRVVDYSEKDICLHHVARQKPFEYNADDLLKKNNVEQHVKDTILHYENKYSIVQRNFIQYSVLKAVERLKETRGKYMCLFDGDNEEKPVRSVSQVGCPPELKRNSAASEFSLTQDQKLSGSNSDLVDLSVIFEDSAAFFLDSQPRLQRRDKMLAYLPMDSDLTLSNNDINIPQVIPNHYLSVKVNSFEITPYFEPVFGVMALYDLKTKSKLTENFYFDFNSREMLGMIRAHMGPDGDVNKVREGLFSYDEFRDNVFLFIRIEKVLQAADSSEVVEPYVNKEKTNEKLGETARDFCGRLGSYRTLLGWTYVDLKNVINEKNKDQECTVKHHDEISLVRTDTDSVVSADRISNSTNDTIQQKGSSIDLEIPEDTNSLNRVENGIKLRITSLYRHENEKVSDDDLLKTLAEAQKSGGRGMKFKSFPADLRLEITKKEASECSSIRSPELQVVVDDKSEDVEKAQAVLSFPKLQTFTVHSYYRNLLYVHPKFVNFSNRSGNARNITLKVELLDSDQRPQTVFYGRSSGPKMLNKVYTSVNYHNKTPQFVDEIKCEIPVNIDDGYHLMFTFFHVSCKGGKANEQTETPIGYTWYPLFQKGDIESGDLSLPISLEPLPRSIGYVSPLLNVPNIKWLDGHKPLFNLSLQPVSTVHTQDQYITEFFRSFSALKNRDTKITFSEAEFQTVIRNMAKASPESLCSYLYIIFDKLIALVSCPPFSSKLSETCFEIICQLVKLSTVLFDSDVDKEGRGSLLKQYLYLHRISSNEVLVQQEKPPISPSKSQRDSVDLVNLIKSYEQNVSTKVLTSADDALDGSKKLFHEELTSLFVNMNTALKDAACTYAWFFTGMIVKACVEYLSTWDRFILPRKLRFRPEFLNSLAEVVKILTEETIRRASKNMQQAKNINKALADFVSDCFCLLDRSFVMNLIKTYNKIMMDNIAEATDPLQTTLMTLKLSFMQIVCSHEHFMILNLPFEVSSASKSNQLFASALTTSASGAQIYVPQAPPSPSGSSSLSSHSVSYDSISHLSTVYRSQHYLLAVLFDDMATVLYSSNTFLQSRVIQTLCSLLLTHEMDGRLTSQNQSLHNRVAALYLPLMNVLLDIKGLLFDPTNRDTTARKESKISQKLTSSLALDKIPIEHNAVAGIPELLKQNRNSTLSQEHTVKMLVCFGWVLKNLDSTILTHYLQHLSIQQMQLFIELLTLCVSNFEYKPKGLFESKITRKPSSQSDTNSVNVKWRQVKSDSFPKFGDDMSKVFENEYDFLYEREISSEMTLIVLDTVRKIVKVVESPAAEHFLFLLPKLIQLLMHLLSCRHTTNTISAIFKVQRAFVARFPQLLFEHHSQLCADLCLKLLHHLASKLAVVRSQAAASLYLLMRQSFEGGLNFPKVKMQITMAISTLVSSSASQGFNLNEDYLRRSLKTLLGYLNHDLQSGKDLKDTSFGIQVRDLVFNLHMILTDTVQMKNYSNDFEMLVDLMYRIAKGYQHNPDLRLTWMINVANQHADRGNYAEAAQCMLHCSALVNEYLSMKGKGLPGGASEFLTLSSNIEEESATSDDVISPDEEGICESSHFTETGFLHLVEKTVDFMERASMHENIQKVYTVMTPLLNQHYPLHKIASVHLRISNNLSKVEEYSGYQEDQADAFISPLSGTDKRCFGTYFRVGFYGERFVDLNNEEFIYKEPSITKLSEISHRLEQFYTSQYGVGQVEIIKDSNDVDPRRLDHDKAYIQITYVEPYFDIWERRRRTTHIDRNYNINRFTYATPFTRDGKAHGELKDQFKRKTVLTTQFSFPYMKTRVRVVDKEQKVLSPIEVAIEDVQKKTRELNAATSIQPADPKMLQMVLQGCIGTTVNQGPIQLAKTFLLDIKINEYGKPVDKLQHKLLLCFKDLSKKCSDALQKNETLIQSDQFDYQKELRRNYADFTTKLTQIVMGPVSAAELTQKCQMNPRTDKTLPVNLHTFTAQAISLIGDEGPVSLV</sequence>
<reference evidence="5" key="1">
    <citation type="submission" date="2020-09" db="EMBL/GenBank/DDBJ databases">
        <authorList>
            <person name="Kikuchi T."/>
        </authorList>
    </citation>
    <scope>NUCLEOTIDE SEQUENCE</scope>
    <source>
        <strain evidence="5">SH1</strain>
    </source>
</reference>
<dbReference type="InterPro" id="IPR046773">
    <property type="entry name" value="DOCKER_Lobe_C"/>
</dbReference>
<dbReference type="InterPro" id="IPR046770">
    <property type="entry name" value="DOCKER_Lobe_B"/>
</dbReference>
<dbReference type="GO" id="GO:0005085">
    <property type="term" value="F:guanyl-nucleotide exchange factor activity"/>
    <property type="evidence" value="ECO:0007669"/>
    <property type="project" value="UniProtKB-KW"/>
</dbReference>